<evidence type="ECO:0000313" key="9">
    <source>
        <dbReference type="EMBL" id="MBP1920295.1"/>
    </source>
</evidence>
<dbReference type="CDD" id="cd06139">
    <property type="entry name" value="DNA_polA_I_Ecoli_like_exo"/>
    <property type="match status" value="1"/>
</dbReference>
<evidence type="ECO:0000256" key="3">
    <source>
        <dbReference type="ARBA" id="ARBA00020311"/>
    </source>
</evidence>
<dbReference type="PANTHER" id="PTHR10133">
    <property type="entry name" value="DNA POLYMERASE I"/>
    <property type="match status" value="1"/>
</dbReference>
<name>A0ABS4G6U8_9CLOT</name>
<comment type="catalytic activity">
    <reaction evidence="5">
        <text>DNA(n) + a 2'-deoxyribonucleoside 5'-triphosphate = DNA(n+1) + diphosphate</text>
        <dbReference type="Rhea" id="RHEA:22508"/>
        <dbReference type="Rhea" id="RHEA-COMP:17339"/>
        <dbReference type="Rhea" id="RHEA-COMP:17340"/>
        <dbReference type="ChEBI" id="CHEBI:33019"/>
        <dbReference type="ChEBI" id="CHEBI:61560"/>
        <dbReference type="ChEBI" id="CHEBI:173112"/>
        <dbReference type="EC" id="2.7.7.7"/>
    </reaction>
</comment>
<comment type="similarity">
    <text evidence="1">Belongs to the DNA polymerase type-A family.</text>
</comment>
<dbReference type="Pfam" id="PF00476">
    <property type="entry name" value="DNA_pol_A"/>
    <property type="match status" value="1"/>
</dbReference>
<dbReference type="EMBL" id="JAGGKC010000027">
    <property type="protein sequence ID" value="MBP1920295.1"/>
    <property type="molecule type" value="Genomic_DNA"/>
</dbReference>
<dbReference type="Gene3D" id="3.30.70.370">
    <property type="match status" value="1"/>
</dbReference>
<keyword evidence="6" id="KW-0175">Coiled coil</keyword>
<dbReference type="GO" id="GO:0003887">
    <property type="term" value="F:DNA-directed DNA polymerase activity"/>
    <property type="evidence" value="ECO:0007669"/>
    <property type="project" value="UniProtKB-EC"/>
</dbReference>
<dbReference type="Gene3D" id="3.30.420.10">
    <property type="entry name" value="Ribonuclease H-like superfamily/Ribonuclease H"/>
    <property type="match status" value="1"/>
</dbReference>
<evidence type="ECO:0000259" key="8">
    <source>
        <dbReference type="SMART" id="SM00482"/>
    </source>
</evidence>
<dbReference type="InterPro" id="IPR002562">
    <property type="entry name" value="3'-5'_exonuclease_dom"/>
</dbReference>
<feature type="domain" description="DNA-directed DNA polymerase family A palm" evidence="8">
    <location>
        <begin position="384"/>
        <end position="599"/>
    </location>
</feature>
<proteinExistence type="inferred from homology"/>
<sequence>MTDYKCVRTLKELKEYIGDRMIFSFDIETSPNDEHRGEELAALDPHKSSITGVSFSVSEGTGIYVPLRHGRGNNVTNMQDVESYIAKILTDKNRIKIAHNLAFETMFYYHQGTVIQEPCYDTIAASQLTLKTETEFRELKDSGLKKLVPEMFGIEMPSFADVTAGRHFDELDPDHDETISYACADSDYTLRLYHLFNEWFDKYMPSHRYIVEKVESPTAIFVGMMKHNGILVDIDLMLEKKAEAEEKLSQLRLEISDMIGEVNLGLNAATKEFKDFLYTELELPVLKTTEKFNEAADDEALMLLADWSKDNRPELAPLFDKTMEFRKWGKLKSTYIDGYLTQVNDATGRIHPNFFQLGTETGRFASRKPNLQNIPRKGNDRVGVRNFFKAADGYKFLDLDFSQIELRVGAYYCRDAKMLETYSNGGDIHAQTTSVIYSIPFEEAVDTGHNDYKERRSIAKNSNFGVFYGLYPKGLQRNLQFKAGLIKTEEECAKIINNLKSGYPGLTRWQNDTKRMAKHKRYSETALGRRRYLKGILSTEWGVRSYWERCALNTPIQGTAADILKLSMSRLIEGLNERPYIRPLLTIHDELVFEVPENKVQEAYNFVKDCMEIVPFEGFDVPIVAEGAIGDRFGSMEELG</sequence>
<keyword evidence="9" id="KW-0548">Nucleotidyltransferase</keyword>
<dbReference type="SUPFAM" id="SSF56672">
    <property type="entry name" value="DNA/RNA polymerases"/>
    <property type="match status" value="1"/>
</dbReference>
<dbReference type="Proteomes" id="UP001519271">
    <property type="component" value="Unassembled WGS sequence"/>
</dbReference>
<dbReference type="InterPro" id="IPR012337">
    <property type="entry name" value="RNaseH-like_sf"/>
</dbReference>
<evidence type="ECO:0000259" key="7">
    <source>
        <dbReference type="SMART" id="SM00474"/>
    </source>
</evidence>
<keyword evidence="4" id="KW-0235">DNA replication</keyword>
<evidence type="ECO:0000256" key="5">
    <source>
        <dbReference type="ARBA" id="ARBA00049244"/>
    </source>
</evidence>
<feature type="domain" description="3'-5' exonuclease" evidence="7">
    <location>
        <begin position="4"/>
        <end position="201"/>
    </location>
</feature>
<keyword evidence="10" id="KW-1185">Reference proteome</keyword>
<dbReference type="SMART" id="SM00474">
    <property type="entry name" value="35EXOc"/>
    <property type="match status" value="1"/>
</dbReference>
<evidence type="ECO:0000313" key="10">
    <source>
        <dbReference type="Proteomes" id="UP001519271"/>
    </source>
</evidence>
<keyword evidence="9" id="KW-0808">Transferase</keyword>
<evidence type="ECO:0000256" key="4">
    <source>
        <dbReference type="ARBA" id="ARBA00022705"/>
    </source>
</evidence>
<evidence type="ECO:0000256" key="6">
    <source>
        <dbReference type="SAM" id="Coils"/>
    </source>
</evidence>
<reference evidence="9 10" key="1">
    <citation type="submission" date="2021-03" db="EMBL/GenBank/DDBJ databases">
        <title>Genomic Encyclopedia of Type Strains, Phase IV (KMG-IV): sequencing the most valuable type-strain genomes for metagenomic binning, comparative biology and taxonomic classification.</title>
        <authorList>
            <person name="Goeker M."/>
        </authorList>
    </citation>
    <scope>NUCLEOTIDE SEQUENCE [LARGE SCALE GENOMIC DNA]</scope>
    <source>
        <strain evidence="9 10">DSM 6139</strain>
    </source>
</reference>
<protein>
    <recommendedName>
        <fullName evidence="3">DNA polymerase I</fullName>
        <ecNumber evidence="2">2.7.7.7</ecNumber>
    </recommendedName>
</protein>
<evidence type="ECO:0000256" key="2">
    <source>
        <dbReference type="ARBA" id="ARBA00012417"/>
    </source>
</evidence>
<feature type="coiled-coil region" evidence="6">
    <location>
        <begin position="234"/>
        <end position="261"/>
    </location>
</feature>
<dbReference type="PRINTS" id="PR00868">
    <property type="entry name" value="DNAPOLI"/>
</dbReference>
<accession>A0ABS4G6U8</accession>
<dbReference type="RefSeq" id="WP_209460469.1">
    <property type="nucleotide sequence ID" value="NZ_JAGGKC010000027.1"/>
</dbReference>
<dbReference type="InterPro" id="IPR043502">
    <property type="entry name" value="DNA/RNA_pol_sf"/>
</dbReference>
<dbReference type="NCBIfam" id="NF011541">
    <property type="entry name" value="PRK14975.2-1"/>
    <property type="match status" value="1"/>
</dbReference>
<dbReference type="Gene3D" id="1.10.150.20">
    <property type="entry name" value="5' to 3' exonuclease, C-terminal subdomain"/>
    <property type="match status" value="1"/>
</dbReference>
<dbReference type="PANTHER" id="PTHR10133:SF27">
    <property type="entry name" value="DNA POLYMERASE NU"/>
    <property type="match status" value="1"/>
</dbReference>
<dbReference type="InterPro" id="IPR002298">
    <property type="entry name" value="DNA_polymerase_A"/>
</dbReference>
<dbReference type="Pfam" id="PF01612">
    <property type="entry name" value="DNA_pol_A_exo1"/>
    <property type="match status" value="1"/>
</dbReference>
<comment type="caution">
    <text evidence="9">The sequence shown here is derived from an EMBL/GenBank/DDBJ whole genome shotgun (WGS) entry which is preliminary data.</text>
</comment>
<dbReference type="InterPro" id="IPR036397">
    <property type="entry name" value="RNaseH_sf"/>
</dbReference>
<evidence type="ECO:0000256" key="1">
    <source>
        <dbReference type="ARBA" id="ARBA00007705"/>
    </source>
</evidence>
<gene>
    <name evidence="9" type="ORF">J2Z34_002806</name>
</gene>
<dbReference type="SMART" id="SM00482">
    <property type="entry name" value="POLAc"/>
    <property type="match status" value="1"/>
</dbReference>
<dbReference type="EC" id="2.7.7.7" evidence="2"/>
<organism evidence="9 10">
    <name type="scientific">Youngiibacter multivorans</name>
    <dbReference type="NCBI Taxonomy" id="937251"/>
    <lineage>
        <taxon>Bacteria</taxon>
        <taxon>Bacillati</taxon>
        <taxon>Bacillota</taxon>
        <taxon>Clostridia</taxon>
        <taxon>Eubacteriales</taxon>
        <taxon>Clostridiaceae</taxon>
        <taxon>Youngiibacter</taxon>
    </lineage>
</organism>
<dbReference type="InterPro" id="IPR001098">
    <property type="entry name" value="DNA-dir_DNA_pol_A_palm_dom"/>
</dbReference>
<dbReference type="Gene3D" id="1.20.1060.10">
    <property type="entry name" value="Taq DNA Polymerase, Chain T, domain 4"/>
    <property type="match status" value="1"/>
</dbReference>
<dbReference type="SUPFAM" id="SSF53098">
    <property type="entry name" value="Ribonuclease H-like"/>
    <property type="match status" value="1"/>
</dbReference>